<gene>
    <name evidence="1" type="ORF">SAMN06269173_11060</name>
</gene>
<dbReference type="Proteomes" id="UP000198310">
    <property type="component" value="Unassembled WGS sequence"/>
</dbReference>
<evidence type="ECO:0000313" key="2">
    <source>
        <dbReference type="Proteomes" id="UP000198310"/>
    </source>
</evidence>
<reference evidence="2" key="1">
    <citation type="submission" date="2017-06" db="EMBL/GenBank/DDBJ databases">
        <authorList>
            <person name="Varghese N."/>
            <person name="Submissions S."/>
        </authorList>
    </citation>
    <scope>NUCLEOTIDE SEQUENCE [LARGE SCALE GENOMIC DNA]</scope>
    <source>
        <strain evidence="2">DSM 28041</strain>
    </source>
</reference>
<sequence length="271" mass="29962">MAKALIGALFNIFPTSKKAQLNFQFSNVRYEYFPLLLLVAACSSEPTDFTSAVPAASEPAVTSWPADTVQTDYSHAVENLPGSPYYYQVRVYNVAFKTVKKAFQLQKDAYSAPSFLDGKLLTFSFDMTNPYDKPMQAPIPDYFRLQSACFNLGEGAGAANTSFNRFSRVYELGGSSLTTSTGQDLHYVAGAQRATTATYQLPFKPHQTRTFKVTFEKPFAADCSSVTLLGFTKSDQNAGEQVYVGMMLDVATSTIVDQQERKRKEAFVSTE</sequence>
<name>A0A238ZZ57_9BACT</name>
<dbReference type="RefSeq" id="WP_089333738.1">
    <property type="nucleotide sequence ID" value="NZ_FZNS01000010.1"/>
</dbReference>
<dbReference type="EMBL" id="FZNS01000010">
    <property type="protein sequence ID" value="SNR88138.1"/>
    <property type="molecule type" value="Genomic_DNA"/>
</dbReference>
<proteinExistence type="predicted"/>
<keyword evidence="2" id="KW-1185">Reference proteome</keyword>
<dbReference type="AlphaFoldDB" id="A0A238ZZ57"/>
<protein>
    <submittedName>
        <fullName evidence="1">Uncharacterized protein</fullName>
    </submittedName>
</protein>
<organism evidence="1 2">
    <name type="scientific">Hymenobacter mucosus</name>
    <dbReference type="NCBI Taxonomy" id="1411120"/>
    <lineage>
        <taxon>Bacteria</taxon>
        <taxon>Pseudomonadati</taxon>
        <taxon>Bacteroidota</taxon>
        <taxon>Cytophagia</taxon>
        <taxon>Cytophagales</taxon>
        <taxon>Hymenobacteraceae</taxon>
        <taxon>Hymenobacter</taxon>
    </lineage>
</organism>
<evidence type="ECO:0000313" key="1">
    <source>
        <dbReference type="EMBL" id="SNR88138.1"/>
    </source>
</evidence>
<accession>A0A238ZZ57</accession>